<reference evidence="1 2" key="1">
    <citation type="submission" date="2017-11" db="EMBL/GenBank/DDBJ databases">
        <title>De-novo sequencing of pomegranate (Punica granatum L.) genome.</title>
        <authorList>
            <person name="Akparov Z."/>
            <person name="Amiraslanov A."/>
            <person name="Hajiyeva S."/>
            <person name="Abbasov M."/>
            <person name="Kaur K."/>
            <person name="Hamwieh A."/>
            <person name="Solovyev V."/>
            <person name="Salamov A."/>
            <person name="Braich B."/>
            <person name="Kosarev P."/>
            <person name="Mahmoud A."/>
            <person name="Hajiyev E."/>
            <person name="Babayeva S."/>
            <person name="Izzatullayeva V."/>
            <person name="Mammadov A."/>
            <person name="Mammadov A."/>
            <person name="Sharifova S."/>
            <person name="Ojaghi J."/>
            <person name="Eynullazada K."/>
            <person name="Bayramov B."/>
            <person name="Abdulazimova A."/>
            <person name="Shahmuradov I."/>
        </authorList>
    </citation>
    <scope>NUCLEOTIDE SEQUENCE [LARGE SCALE GENOMIC DNA]</scope>
    <source>
        <strain evidence="2">cv. AG2017</strain>
        <tissue evidence="1">Leaf</tissue>
    </source>
</reference>
<comment type="caution">
    <text evidence="1">The sequence shown here is derived from an EMBL/GenBank/DDBJ whole genome shotgun (WGS) entry which is preliminary data.</text>
</comment>
<proteinExistence type="predicted"/>
<name>A0A2I0KIH2_PUNGR</name>
<dbReference type="AlphaFoldDB" id="A0A2I0KIH2"/>
<accession>A0A2I0KIH2</accession>
<keyword evidence="2" id="KW-1185">Reference proteome</keyword>
<organism evidence="1 2">
    <name type="scientific">Punica granatum</name>
    <name type="common">Pomegranate</name>
    <dbReference type="NCBI Taxonomy" id="22663"/>
    <lineage>
        <taxon>Eukaryota</taxon>
        <taxon>Viridiplantae</taxon>
        <taxon>Streptophyta</taxon>
        <taxon>Embryophyta</taxon>
        <taxon>Tracheophyta</taxon>
        <taxon>Spermatophyta</taxon>
        <taxon>Magnoliopsida</taxon>
        <taxon>eudicotyledons</taxon>
        <taxon>Gunneridae</taxon>
        <taxon>Pentapetalae</taxon>
        <taxon>rosids</taxon>
        <taxon>malvids</taxon>
        <taxon>Myrtales</taxon>
        <taxon>Lythraceae</taxon>
        <taxon>Punica</taxon>
    </lineage>
</organism>
<gene>
    <name evidence="1" type="ORF">CRG98_011233</name>
</gene>
<sequence length="177" mass="19886">MDILPISCYACMLSGCVLAILSLKPRLRLLLLLDRLLKPCLHPLLQPKQLSKSRLYLQLPDQLLKPCFPPHLPMYLPKPPLDLQSLALLWLVAGHFHVFLVSVSNSVGLETHSNSDQPNWGRQKKKKVMAIDSDQPNWGRLRGEYGSGVINPSSHGQNGAQAFYIYIFSGYKGDLWA</sequence>
<evidence type="ECO:0000313" key="2">
    <source>
        <dbReference type="Proteomes" id="UP000233551"/>
    </source>
</evidence>
<dbReference type="EMBL" id="PGOL01000560">
    <property type="protein sequence ID" value="PKI68325.1"/>
    <property type="molecule type" value="Genomic_DNA"/>
</dbReference>
<evidence type="ECO:0000313" key="1">
    <source>
        <dbReference type="EMBL" id="PKI68325.1"/>
    </source>
</evidence>
<dbReference type="Proteomes" id="UP000233551">
    <property type="component" value="Unassembled WGS sequence"/>
</dbReference>
<protein>
    <submittedName>
        <fullName evidence="1">Uncharacterized protein</fullName>
    </submittedName>
</protein>